<evidence type="ECO:0000256" key="4">
    <source>
        <dbReference type="ARBA" id="ARBA00023187"/>
    </source>
</evidence>
<dbReference type="PIRSF" id="PIRSF038038">
    <property type="entry name" value="SMN_Gemin2"/>
    <property type="match status" value="1"/>
</dbReference>
<evidence type="ECO:0000313" key="8">
    <source>
        <dbReference type="EMBL" id="KAJ1358399.1"/>
    </source>
</evidence>
<comment type="function">
    <text evidence="7">The SMN complex catalyzes the assembly of small nuclear ribonucleoproteins (snRNPs), the building blocks of the spliceosome, and thereby plays an important role in the splicing of cellular pre-mRNAs.</text>
</comment>
<dbReference type="Pfam" id="PF04938">
    <property type="entry name" value="SIP1"/>
    <property type="match status" value="1"/>
</dbReference>
<comment type="subcellular location">
    <subcellularLocation>
        <location evidence="1">Cytoplasm</location>
    </subcellularLocation>
</comment>
<evidence type="ECO:0000256" key="3">
    <source>
        <dbReference type="ARBA" id="ARBA00022664"/>
    </source>
</evidence>
<keyword evidence="4 7" id="KW-0508">mRNA splicing</keyword>
<dbReference type="GO" id="GO:0005681">
    <property type="term" value="C:spliceosomal complex"/>
    <property type="evidence" value="ECO:0007669"/>
    <property type="project" value="UniProtKB-UniRule"/>
</dbReference>
<dbReference type="EMBL" id="JAHQIW010003374">
    <property type="protein sequence ID" value="KAJ1358399.1"/>
    <property type="molecule type" value="Genomic_DNA"/>
</dbReference>
<evidence type="ECO:0000256" key="5">
    <source>
        <dbReference type="ARBA" id="ARBA00025758"/>
    </source>
</evidence>
<accession>A0AAD5N2C7</accession>
<dbReference type="PANTHER" id="PTHR12794">
    <property type="entry name" value="GEMIN2"/>
    <property type="match status" value="1"/>
</dbReference>
<sequence>MDQGLFINLNEFDVNDVDLETAPQSAEHYLQQVIAGRDRIPSCVSVSQTLISTSTTKSDTSSTSVAVRDSRAPPRDWCRAKVAEFSLLRSKMEKAPRRLALKLLWPSMLDEEKWEELLLRRCHSKCIQFLPLFPNHRGTPPAVPVVLSLPSRKVNALITYVAEWAESDNFNRELREWMFALLLIVEKPLLPEVCAAIRGLANRCKSLRSSLEAEREDEIREFSWFITIAADYFGQTDLSDL</sequence>
<protein>
    <recommendedName>
        <fullName evidence="6 7">Gem-associated protein 2</fullName>
    </recommendedName>
</protein>
<dbReference type="AlphaFoldDB" id="A0AAD5N2C7"/>
<proteinExistence type="inferred from homology"/>
<evidence type="ECO:0000256" key="7">
    <source>
        <dbReference type="PIRNR" id="PIRNR038038"/>
    </source>
</evidence>
<evidence type="ECO:0000256" key="2">
    <source>
        <dbReference type="ARBA" id="ARBA00022490"/>
    </source>
</evidence>
<evidence type="ECO:0000256" key="6">
    <source>
        <dbReference type="ARBA" id="ARBA00047179"/>
    </source>
</evidence>
<comment type="subunit">
    <text evidence="7">Part of the core SMN complex.</text>
</comment>
<dbReference type="GO" id="GO:0000387">
    <property type="term" value="P:spliceosomal snRNP assembly"/>
    <property type="evidence" value="ECO:0007669"/>
    <property type="project" value="UniProtKB-UniRule"/>
</dbReference>
<keyword evidence="3 7" id="KW-0507">mRNA processing</keyword>
<dbReference type="InterPro" id="IPR017364">
    <property type="entry name" value="GEMIN2"/>
</dbReference>
<keyword evidence="2 7" id="KW-0963">Cytoplasm</keyword>
<dbReference type="Gene3D" id="1.20.58.1070">
    <property type="match status" value="1"/>
</dbReference>
<comment type="similarity">
    <text evidence="5 7">Belongs to the gemin-2 family.</text>
</comment>
<gene>
    <name evidence="8" type="ORF">KIN20_016813</name>
</gene>
<keyword evidence="9" id="KW-1185">Reference proteome</keyword>
<dbReference type="GO" id="GO:0032797">
    <property type="term" value="C:SMN complex"/>
    <property type="evidence" value="ECO:0007669"/>
    <property type="project" value="UniProtKB-UniRule"/>
</dbReference>
<dbReference type="InterPro" id="IPR035426">
    <property type="entry name" value="Gemin2/Brr1"/>
</dbReference>
<comment type="caution">
    <text evidence="8">The sequence shown here is derived from an EMBL/GenBank/DDBJ whole genome shotgun (WGS) entry which is preliminary data.</text>
</comment>
<dbReference type="GO" id="GO:0000245">
    <property type="term" value="P:spliceosomal complex assembly"/>
    <property type="evidence" value="ECO:0007669"/>
    <property type="project" value="UniProtKB-UniRule"/>
</dbReference>
<evidence type="ECO:0000256" key="1">
    <source>
        <dbReference type="ARBA" id="ARBA00004496"/>
    </source>
</evidence>
<evidence type="ECO:0000313" key="9">
    <source>
        <dbReference type="Proteomes" id="UP001196413"/>
    </source>
</evidence>
<dbReference type="PANTHER" id="PTHR12794:SF0">
    <property type="entry name" value="GEM-ASSOCIATED PROTEIN 2"/>
    <property type="match status" value="1"/>
</dbReference>
<organism evidence="8 9">
    <name type="scientific">Parelaphostrongylus tenuis</name>
    <name type="common">Meningeal worm</name>
    <dbReference type="NCBI Taxonomy" id="148309"/>
    <lineage>
        <taxon>Eukaryota</taxon>
        <taxon>Metazoa</taxon>
        <taxon>Ecdysozoa</taxon>
        <taxon>Nematoda</taxon>
        <taxon>Chromadorea</taxon>
        <taxon>Rhabditida</taxon>
        <taxon>Rhabditina</taxon>
        <taxon>Rhabditomorpha</taxon>
        <taxon>Strongyloidea</taxon>
        <taxon>Metastrongylidae</taxon>
        <taxon>Parelaphostrongylus</taxon>
    </lineage>
</organism>
<dbReference type="Proteomes" id="UP001196413">
    <property type="component" value="Unassembled WGS sequence"/>
</dbReference>
<reference evidence="8" key="1">
    <citation type="submission" date="2021-06" db="EMBL/GenBank/DDBJ databases">
        <title>Parelaphostrongylus tenuis whole genome reference sequence.</title>
        <authorList>
            <person name="Garwood T.J."/>
            <person name="Larsen P.A."/>
            <person name="Fountain-Jones N.M."/>
            <person name="Garbe J.R."/>
            <person name="Macchietto M.G."/>
            <person name="Kania S.A."/>
            <person name="Gerhold R.W."/>
            <person name="Richards J.E."/>
            <person name="Wolf T.M."/>
        </authorList>
    </citation>
    <scope>NUCLEOTIDE SEQUENCE</scope>
    <source>
        <strain evidence="8">MNPRO001-30</strain>
        <tissue evidence="8">Meninges</tissue>
    </source>
</reference>
<name>A0AAD5N2C7_PARTN</name>